<protein>
    <submittedName>
        <fullName evidence="7">RNA polymerase sigma-70 factor</fullName>
    </submittedName>
</protein>
<dbReference type="NCBIfam" id="TIGR02937">
    <property type="entry name" value="sigma70-ECF"/>
    <property type="match status" value="1"/>
</dbReference>
<dbReference type="Pfam" id="PF08281">
    <property type="entry name" value="Sigma70_r4_2"/>
    <property type="match status" value="1"/>
</dbReference>
<dbReference type="Gene3D" id="1.10.10.10">
    <property type="entry name" value="Winged helix-like DNA-binding domain superfamily/Winged helix DNA-binding domain"/>
    <property type="match status" value="1"/>
</dbReference>
<evidence type="ECO:0000256" key="4">
    <source>
        <dbReference type="ARBA" id="ARBA00023163"/>
    </source>
</evidence>
<dbReference type="InterPro" id="IPR013249">
    <property type="entry name" value="RNA_pol_sigma70_r4_t2"/>
</dbReference>
<dbReference type="EMBL" id="JAMFLZ010000011">
    <property type="protein sequence ID" value="MCL6296703.1"/>
    <property type="molecule type" value="Genomic_DNA"/>
</dbReference>
<dbReference type="SUPFAM" id="SSF88659">
    <property type="entry name" value="Sigma3 and sigma4 domains of RNA polymerase sigma factors"/>
    <property type="match status" value="1"/>
</dbReference>
<evidence type="ECO:0000313" key="8">
    <source>
        <dbReference type="Proteomes" id="UP001165381"/>
    </source>
</evidence>
<keyword evidence="8" id="KW-1185">Reference proteome</keyword>
<evidence type="ECO:0000313" key="7">
    <source>
        <dbReference type="EMBL" id="MCL6296703.1"/>
    </source>
</evidence>
<evidence type="ECO:0000256" key="1">
    <source>
        <dbReference type="ARBA" id="ARBA00010641"/>
    </source>
</evidence>
<keyword evidence="4" id="KW-0804">Transcription</keyword>
<evidence type="ECO:0000256" key="2">
    <source>
        <dbReference type="ARBA" id="ARBA00023015"/>
    </source>
</evidence>
<dbReference type="InterPro" id="IPR014284">
    <property type="entry name" value="RNA_pol_sigma-70_dom"/>
</dbReference>
<dbReference type="InterPro" id="IPR007627">
    <property type="entry name" value="RNA_pol_sigma70_r2"/>
</dbReference>
<gene>
    <name evidence="7" type="ORF">M3P09_16985</name>
</gene>
<evidence type="ECO:0000259" key="5">
    <source>
        <dbReference type="Pfam" id="PF04542"/>
    </source>
</evidence>
<dbReference type="InterPro" id="IPR014327">
    <property type="entry name" value="RNA_pol_sigma70_bacteroid"/>
</dbReference>
<dbReference type="InterPro" id="IPR039425">
    <property type="entry name" value="RNA_pol_sigma-70-like"/>
</dbReference>
<sequence length="189" mass="22363">MKNSKLNITSSLVSLLKNGDRNAYKTIFDAYYKRLYVFALKYVEDSYMAEEIVENVLFILWQKRHKMGDIDNLKSYLYAMVRNTSLDYLKNQKKFERYDKEKHDSIHFMEQFIIEEETHAILFQALESLPSKCRKVFELSCIEGVKYADIAEDLQISLNTVKSQRARAIELLRIHLKNYPLFQILLASL</sequence>
<keyword evidence="2" id="KW-0805">Transcription regulation</keyword>
<dbReference type="Pfam" id="PF04542">
    <property type="entry name" value="Sigma70_r2"/>
    <property type="match status" value="1"/>
</dbReference>
<dbReference type="SUPFAM" id="SSF88946">
    <property type="entry name" value="Sigma2 domain of RNA polymerase sigma factors"/>
    <property type="match status" value="1"/>
</dbReference>
<dbReference type="PANTHER" id="PTHR43133">
    <property type="entry name" value="RNA POLYMERASE ECF-TYPE SIGMA FACTO"/>
    <property type="match status" value="1"/>
</dbReference>
<keyword evidence="3" id="KW-0731">Sigma factor</keyword>
<evidence type="ECO:0000259" key="6">
    <source>
        <dbReference type="Pfam" id="PF08281"/>
    </source>
</evidence>
<feature type="domain" description="RNA polymerase sigma factor 70 region 4 type 2" evidence="6">
    <location>
        <begin position="122"/>
        <end position="170"/>
    </location>
</feature>
<dbReference type="Proteomes" id="UP001165381">
    <property type="component" value="Unassembled WGS sequence"/>
</dbReference>
<feature type="domain" description="RNA polymerase sigma-70 region 2" evidence="5">
    <location>
        <begin position="28"/>
        <end position="94"/>
    </location>
</feature>
<dbReference type="NCBIfam" id="TIGR02985">
    <property type="entry name" value="Sig70_bacteroi1"/>
    <property type="match status" value="1"/>
</dbReference>
<comment type="caution">
    <text evidence="7">The sequence shown here is derived from an EMBL/GenBank/DDBJ whole genome shotgun (WGS) entry which is preliminary data.</text>
</comment>
<comment type="similarity">
    <text evidence="1">Belongs to the sigma-70 factor family. ECF subfamily.</text>
</comment>
<dbReference type="RefSeq" id="WP_249974025.1">
    <property type="nucleotide sequence ID" value="NZ_JAMFLZ010000011.1"/>
</dbReference>
<dbReference type="PANTHER" id="PTHR43133:SF46">
    <property type="entry name" value="RNA POLYMERASE SIGMA-70 FACTOR ECF SUBFAMILY"/>
    <property type="match status" value="1"/>
</dbReference>
<dbReference type="InterPro" id="IPR013325">
    <property type="entry name" value="RNA_pol_sigma_r2"/>
</dbReference>
<proteinExistence type="inferred from homology"/>
<dbReference type="InterPro" id="IPR036388">
    <property type="entry name" value="WH-like_DNA-bd_sf"/>
</dbReference>
<evidence type="ECO:0000256" key="3">
    <source>
        <dbReference type="ARBA" id="ARBA00023082"/>
    </source>
</evidence>
<reference evidence="7" key="1">
    <citation type="submission" date="2022-05" db="EMBL/GenBank/DDBJ databases">
        <authorList>
            <person name="Park J.-S."/>
        </authorList>
    </citation>
    <scope>NUCLEOTIDE SEQUENCE</scope>
    <source>
        <strain evidence="7">2012CJ34-3</strain>
    </source>
</reference>
<dbReference type="InterPro" id="IPR013324">
    <property type="entry name" value="RNA_pol_sigma_r3/r4-like"/>
</dbReference>
<organism evidence="7 8">
    <name type="scientific">Jejuia spongiicola</name>
    <dbReference type="NCBI Taxonomy" id="2942207"/>
    <lineage>
        <taxon>Bacteria</taxon>
        <taxon>Pseudomonadati</taxon>
        <taxon>Bacteroidota</taxon>
        <taxon>Flavobacteriia</taxon>
        <taxon>Flavobacteriales</taxon>
        <taxon>Flavobacteriaceae</taxon>
        <taxon>Jejuia</taxon>
    </lineage>
</organism>
<accession>A0ABT0QJ78</accession>
<name>A0ABT0QJ78_9FLAO</name>
<dbReference type="Gene3D" id="1.10.1740.10">
    <property type="match status" value="1"/>
</dbReference>